<accession>A0A194W3X6</accession>
<dbReference type="AlphaFoldDB" id="A0A194W3X6"/>
<protein>
    <submittedName>
        <fullName evidence="2">Uncharacterized protein</fullName>
    </submittedName>
</protein>
<feature type="compositionally biased region" description="Pro residues" evidence="1">
    <location>
        <begin position="416"/>
        <end position="427"/>
    </location>
</feature>
<sequence>MEGSPGPQGSSGARKKCSQHSEQEHHKDNHKGRFKEDLTQQPVPTEDENGEEPNPAFLGSLDYHNFLHSSLKAKPKVAKSPTAASTFPDPPVTPNKRLNVNRSLGDFNTPSTVFKSKSSKDKKKKEVEKETVLPPLSKKTSLYLSEKDSTETIKHIPAVRERRSQAQIEQASRPEALRNISQSDLSSLNEIPATLTSSAITPSSSPSVVPLTPGTLRSTKTLQSIPSGPLSSISYKEIDPAKLQPFIGPLTKQQPPPDRPLPQLPFPSPIKRRPHRNKSTTNMADAYKHSMEDTTEPYVGDKKGRGLRKKISKFFSGDQPSRPADTAVATGFRPLSIDTSRDSQTFSDIFDDVYKASGGPSHSGRASYNSGHESHQISGRASRQSGGGNVSSASGEFLPRLSSQFDATGPPSREAPTPPVSSPPIEPPSLTEHPALRGDLALQAQWGVVDTKSVSVPGPGLQTPSQDSPTLGVTRQRPAQIDTVARKSSKSVCSTFEATTRPRSVKEKLHTCVGTESALPEDVDPLPTFDRTVDLTLYRYSRKEGDCMVAFIPRPSDKFDHVRTLFIKEFANGQPFTRYKRKKRFRYFDLPGEVRFEVVRHIIADTHSEMPILLNGIRQALPAWPNEAFANLRSVLDPLQSYIWACPHLRADIMVTLLLTRSFHVIFSPFVKQSSSPLATQWFMRYLHMMQDIRLELDMTKLGFGHNWSSTTLSTKLQDIGALVSKFTEKMLTRDEKANTLGRLTLHCRRYFGYRQGKNSLEEQPGVYANPLHGCDTNDLHGLDICEDGPGYNQNKPRLYNCSAPSLPPSAKSPYSGHRRHHADLSNRVPYVSEYQLTVADSLHSLVGLVDSVRMVGFSEDWTFRTHEALWPKEERDAIPFEHKHIHIDRWTPSRHDYVAPGHALYFDFGICSGVHRYPPLPDSEPMVCAKYDVGNDVYVELGSGKVLTVTDDGAEFIARVQGPNIPVLARASSLEPCGPPVPRAPSAFVVKPSRIPTPKDRRNLSPMMEAMRNGTPTKAAHLLGLPGTNITNTQLSGYAGETEDDDDYATPTKSRTVSNASAMTGNVSAQPQEDHMSELVPQQSRSSSTAGTGAPRSGRLSSKRSFLLLGGARKKST</sequence>
<reference evidence="2" key="1">
    <citation type="submission" date="2014-12" db="EMBL/GenBank/DDBJ databases">
        <title>Genome Sequence of Valsa Canker Pathogens Uncovers a Specific Adaption of Colonization on Woody Bark.</title>
        <authorList>
            <person name="Yin Z."/>
            <person name="Liu H."/>
            <person name="Gao X."/>
            <person name="Li Z."/>
            <person name="Song N."/>
            <person name="Ke X."/>
            <person name="Dai Q."/>
            <person name="Wu Y."/>
            <person name="Sun Y."/>
            <person name="Xu J.-R."/>
            <person name="Kang Z.K."/>
            <person name="Wang L."/>
            <person name="Huang L."/>
        </authorList>
    </citation>
    <scope>NUCLEOTIDE SEQUENCE [LARGE SCALE GENOMIC DNA]</scope>
    <source>
        <strain evidence="2">03-8</strain>
    </source>
</reference>
<dbReference type="OrthoDB" id="4776573at2759"/>
<feature type="compositionally biased region" description="Low complexity" evidence="1">
    <location>
        <begin position="197"/>
        <end position="215"/>
    </location>
</feature>
<name>A0A194W3X6_CYTMA</name>
<feature type="compositionally biased region" description="Polar residues" evidence="1">
    <location>
        <begin position="1081"/>
        <end position="1092"/>
    </location>
</feature>
<feature type="region of interest" description="Disordered" evidence="1">
    <location>
        <begin position="245"/>
        <end position="433"/>
    </location>
</feature>
<feature type="compositionally biased region" description="Pro residues" evidence="1">
    <location>
        <begin position="254"/>
        <end position="268"/>
    </location>
</feature>
<feature type="compositionally biased region" description="Polar residues" evidence="1">
    <location>
        <begin position="216"/>
        <end position="233"/>
    </location>
</feature>
<organism evidence="2 3">
    <name type="scientific">Cytospora mali</name>
    <name type="common">Apple Valsa canker fungus</name>
    <name type="synonym">Valsa mali</name>
    <dbReference type="NCBI Taxonomy" id="578113"/>
    <lineage>
        <taxon>Eukaryota</taxon>
        <taxon>Fungi</taxon>
        <taxon>Dikarya</taxon>
        <taxon>Ascomycota</taxon>
        <taxon>Pezizomycotina</taxon>
        <taxon>Sordariomycetes</taxon>
        <taxon>Sordariomycetidae</taxon>
        <taxon>Diaporthales</taxon>
        <taxon>Cytosporaceae</taxon>
        <taxon>Cytospora</taxon>
    </lineage>
</organism>
<feature type="compositionally biased region" description="Polar residues" evidence="1">
    <location>
        <begin position="96"/>
        <end position="114"/>
    </location>
</feature>
<feature type="region of interest" description="Disordered" evidence="1">
    <location>
        <begin position="453"/>
        <end position="475"/>
    </location>
</feature>
<feature type="compositionally biased region" description="Polar residues" evidence="1">
    <location>
        <begin position="364"/>
        <end position="394"/>
    </location>
</feature>
<gene>
    <name evidence="2" type="ORF">VM1G_05679</name>
</gene>
<dbReference type="Proteomes" id="UP000078559">
    <property type="component" value="Chromosome 6"/>
</dbReference>
<feature type="region of interest" description="Disordered" evidence="1">
    <location>
        <begin position="1034"/>
        <end position="1118"/>
    </location>
</feature>
<feature type="region of interest" description="Disordered" evidence="1">
    <location>
        <begin position="197"/>
        <end position="233"/>
    </location>
</feature>
<keyword evidence="3" id="KW-1185">Reference proteome</keyword>
<evidence type="ECO:0000256" key="1">
    <source>
        <dbReference type="SAM" id="MobiDB-lite"/>
    </source>
</evidence>
<evidence type="ECO:0000313" key="3">
    <source>
        <dbReference type="Proteomes" id="UP000078559"/>
    </source>
</evidence>
<feature type="compositionally biased region" description="Polar residues" evidence="1">
    <location>
        <begin position="462"/>
        <end position="473"/>
    </location>
</feature>
<feature type="compositionally biased region" description="Polar residues" evidence="1">
    <location>
        <begin position="1052"/>
        <end position="1072"/>
    </location>
</feature>
<evidence type="ECO:0000313" key="2">
    <source>
        <dbReference type="EMBL" id="KUI70750.1"/>
    </source>
</evidence>
<dbReference type="EMBL" id="CM003103">
    <property type="protein sequence ID" value="KUI70750.1"/>
    <property type="molecule type" value="Genomic_DNA"/>
</dbReference>
<feature type="region of interest" description="Disordered" evidence="1">
    <location>
        <begin position="1"/>
        <end position="139"/>
    </location>
</feature>
<proteinExistence type="predicted"/>
<feature type="region of interest" description="Disordered" evidence="1">
    <location>
        <begin position="160"/>
        <end position="179"/>
    </location>
</feature>